<evidence type="ECO:0000256" key="1">
    <source>
        <dbReference type="SAM" id="MobiDB-lite"/>
    </source>
</evidence>
<organism evidence="2 3">
    <name type="scientific">Ascosphaera apis ARSEF 7405</name>
    <dbReference type="NCBI Taxonomy" id="392613"/>
    <lineage>
        <taxon>Eukaryota</taxon>
        <taxon>Fungi</taxon>
        <taxon>Dikarya</taxon>
        <taxon>Ascomycota</taxon>
        <taxon>Pezizomycotina</taxon>
        <taxon>Eurotiomycetes</taxon>
        <taxon>Eurotiomycetidae</taxon>
        <taxon>Onygenales</taxon>
        <taxon>Ascosphaeraceae</taxon>
        <taxon>Ascosphaera</taxon>
    </lineage>
</organism>
<proteinExistence type="predicted"/>
<feature type="region of interest" description="Disordered" evidence="1">
    <location>
        <begin position="367"/>
        <end position="505"/>
    </location>
</feature>
<keyword evidence="3" id="KW-1185">Reference proteome</keyword>
<feature type="compositionally biased region" description="Basic residues" evidence="1">
    <location>
        <begin position="384"/>
        <end position="395"/>
    </location>
</feature>
<name>A0A167ZTE9_9EURO</name>
<dbReference type="Proteomes" id="UP000242877">
    <property type="component" value="Unassembled WGS sequence"/>
</dbReference>
<feature type="region of interest" description="Disordered" evidence="1">
    <location>
        <begin position="1"/>
        <end position="201"/>
    </location>
</feature>
<feature type="compositionally biased region" description="Polar residues" evidence="1">
    <location>
        <begin position="1"/>
        <end position="10"/>
    </location>
</feature>
<feature type="compositionally biased region" description="Low complexity" evidence="1">
    <location>
        <begin position="284"/>
        <end position="295"/>
    </location>
</feature>
<accession>A0A167ZTE9</accession>
<feature type="compositionally biased region" description="Low complexity" evidence="1">
    <location>
        <begin position="171"/>
        <end position="191"/>
    </location>
</feature>
<feature type="compositionally biased region" description="Basic residues" evidence="1">
    <location>
        <begin position="237"/>
        <end position="248"/>
    </location>
</feature>
<dbReference type="AlphaFoldDB" id="A0A167ZTE9"/>
<evidence type="ECO:0000313" key="3">
    <source>
        <dbReference type="Proteomes" id="UP000242877"/>
    </source>
</evidence>
<gene>
    <name evidence="2" type="ORF">AAP_02537</name>
</gene>
<feature type="region of interest" description="Disordered" evidence="1">
    <location>
        <begin position="217"/>
        <end position="300"/>
    </location>
</feature>
<comment type="caution">
    <text evidence="2">The sequence shown here is derived from an EMBL/GenBank/DDBJ whole genome shotgun (WGS) entry which is preliminary data.</text>
</comment>
<protein>
    <submittedName>
        <fullName evidence="2">Uncharacterized protein</fullName>
    </submittedName>
</protein>
<reference evidence="2 3" key="1">
    <citation type="journal article" date="2016" name="Genome Biol. Evol.">
        <title>Divergent and convergent evolution of fungal pathogenicity.</title>
        <authorList>
            <person name="Shang Y."/>
            <person name="Xiao G."/>
            <person name="Zheng P."/>
            <person name="Cen K."/>
            <person name="Zhan S."/>
            <person name="Wang C."/>
        </authorList>
    </citation>
    <scope>NUCLEOTIDE SEQUENCE [LARGE SCALE GENOMIC DNA]</scope>
    <source>
        <strain evidence="2 3">ARSEF 7405</strain>
    </source>
</reference>
<sequence>MVTTRSVSNPNREKVRYTDSGVSRPKISQVPSNGALGARTRPSASAPEAASGESISTPAPAQPSAPVDDAAAPAQLAADLDQGAAAPEQPAAANPEGGATAPAPLAQASEPVPAATPAKKKAATKRSGSTAATPKSTSKAKTPASATPKTAAKRKASTATATPKSKKAKTSKAASQPLAAATPAEAATTEPTNRRGPRLKLTFNRLKADYRDLCGSQEANVEGASGSNQTTTASKKPQSKPKTSKRKSSTSAPGSARKRVRTTAAEPSGENQFAPTLAPEANLAPSAPGTAAGSAEQAIEPAATLVPETNLTIPPGSEILAGPAEQASQYGANQPAATLVHETNMMPSASEAAIGEKEPTPEELEGAQALMGLKNAKDSSTPKAPHKRSGIHRASRNASIKYLLNRDYETTDGEEESVIEADAVPPVPNALSNDTTPAAANPGQAPPRHVQWAPGSYFTDVQTPAARRKSEGDVGNHFSHAPLPNQGTEIGPPTGESSSQGLFNPAFTFGAAAPHQDTQRPSTAIGIVTDPNFGSVSHFNGVSPLHGAPTEDRPAGDSNNQTWAN</sequence>
<dbReference type="VEuPathDB" id="FungiDB:AAP_02537"/>
<feature type="compositionally biased region" description="Acidic residues" evidence="1">
    <location>
        <begin position="410"/>
        <end position="419"/>
    </location>
</feature>
<feature type="compositionally biased region" description="Low complexity" evidence="1">
    <location>
        <begin position="129"/>
        <end position="150"/>
    </location>
</feature>
<dbReference type="EMBL" id="AZGZ01000009">
    <property type="protein sequence ID" value="KZZ93071.1"/>
    <property type="molecule type" value="Genomic_DNA"/>
</dbReference>
<feature type="region of interest" description="Disordered" evidence="1">
    <location>
        <begin position="534"/>
        <end position="565"/>
    </location>
</feature>
<evidence type="ECO:0000313" key="2">
    <source>
        <dbReference type="EMBL" id="KZZ93071.1"/>
    </source>
</evidence>
<feature type="compositionally biased region" description="Low complexity" evidence="1">
    <location>
        <begin position="38"/>
        <end position="99"/>
    </location>
</feature>